<keyword evidence="3" id="KW-1185">Reference proteome</keyword>
<dbReference type="AlphaFoldDB" id="A0AAD5XCT2"/>
<dbReference type="Proteomes" id="UP001211907">
    <property type="component" value="Unassembled WGS sequence"/>
</dbReference>
<proteinExistence type="predicted"/>
<keyword evidence="1" id="KW-0812">Transmembrane</keyword>
<reference evidence="2" key="1">
    <citation type="submission" date="2020-05" db="EMBL/GenBank/DDBJ databases">
        <title>Phylogenomic resolution of chytrid fungi.</title>
        <authorList>
            <person name="Stajich J.E."/>
            <person name="Amses K."/>
            <person name="Simmons R."/>
            <person name="Seto K."/>
            <person name="Myers J."/>
            <person name="Bonds A."/>
            <person name="Quandt C.A."/>
            <person name="Barry K."/>
            <person name="Liu P."/>
            <person name="Grigoriev I."/>
            <person name="Longcore J.E."/>
            <person name="James T.Y."/>
        </authorList>
    </citation>
    <scope>NUCLEOTIDE SEQUENCE</scope>
    <source>
        <strain evidence="2">JEL0513</strain>
    </source>
</reference>
<dbReference type="EMBL" id="JADGJH010001003">
    <property type="protein sequence ID" value="KAJ3120008.1"/>
    <property type="molecule type" value="Genomic_DNA"/>
</dbReference>
<accession>A0AAD5XCT2</accession>
<evidence type="ECO:0000313" key="3">
    <source>
        <dbReference type="Proteomes" id="UP001211907"/>
    </source>
</evidence>
<name>A0AAD5XCT2_9FUNG</name>
<feature type="transmembrane region" description="Helical" evidence="1">
    <location>
        <begin position="6"/>
        <end position="35"/>
    </location>
</feature>
<gene>
    <name evidence="2" type="ORF">HK100_000065</name>
</gene>
<keyword evidence="1" id="KW-0472">Membrane</keyword>
<evidence type="ECO:0000313" key="2">
    <source>
        <dbReference type="EMBL" id="KAJ3120008.1"/>
    </source>
</evidence>
<organism evidence="2 3">
    <name type="scientific">Physocladia obscura</name>
    <dbReference type="NCBI Taxonomy" id="109957"/>
    <lineage>
        <taxon>Eukaryota</taxon>
        <taxon>Fungi</taxon>
        <taxon>Fungi incertae sedis</taxon>
        <taxon>Chytridiomycota</taxon>
        <taxon>Chytridiomycota incertae sedis</taxon>
        <taxon>Chytridiomycetes</taxon>
        <taxon>Chytridiales</taxon>
        <taxon>Chytriomycetaceae</taxon>
        <taxon>Physocladia</taxon>
    </lineage>
</organism>
<keyword evidence="1" id="KW-1133">Transmembrane helix</keyword>
<protein>
    <submittedName>
        <fullName evidence="2">Uncharacterized protein</fullName>
    </submittedName>
</protein>
<comment type="caution">
    <text evidence="2">The sequence shown here is derived from an EMBL/GenBank/DDBJ whole genome shotgun (WGS) entry which is preliminary data.</text>
</comment>
<evidence type="ECO:0000256" key="1">
    <source>
        <dbReference type="SAM" id="Phobius"/>
    </source>
</evidence>
<sequence>MDTANTAVVVMIAIAGAVLVLTVVSCCGCVTVGASPVASRMRRKRGEQKEQKELHRRRAAVQQQQQQQQALTSVTIIAPSPVSNAPSTSCSPSGTLGSQRALLSPVSSASLNSAASSSKSHAPSVFFSAKLRQQLASLGAAVPDQAADYSAHKIAVPPLQSQIIQTMQPSAAAATATTASVFNK</sequence>